<organism evidence="1 2">
    <name type="scientific">Niallia circulans</name>
    <name type="common">Bacillus circulans</name>
    <dbReference type="NCBI Taxonomy" id="1397"/>
    <lineage>
        <taxon>Bacteria</taxon>
        <taxon>Bacillati</taxon>
        <taxon>Bacillota</taxon>
        <taxon>Bacilli</taxon>
        <taxon>Bacillales</taxon>
        <taxon>Bacillaceae</taxon>
        <taxon>Niallia</taxon>
    </lineage>
</organism>
<dbReference type="RefSeq" id="WP_047940580.1">
    <property type="nucleotide sequence ID" value="NZ_CP053989.1"/>
</dbReference>
<proteinExistence type="predicted"/>
<name>A0A0J1IPZ7_NIACI</name>
<dbReference type="Proteomes" id="UP000036045">
    <property type="component" value="Unassembled WGS sequence"/>
</dbReference>
<dbReference type="GeneID" id="56349924"/>
<protein>
    <submittedName>
        <fullName evidence="1">Uncharacterized protein</fullName>
    </submittedName>
</protein>
<dbReference type="EMBL" id="LDPH01000002">
    <property type="protein sequence ID" value="KLV28027.1"/>
    <property type="molecule type" value="Genomic_DNA"/>
</dbReference>
<evidence type="ECO:0000313" key="2">
    <source>
        <dbReference type="Proteomes" id="UP000036045"/>
    </source>
</evidence>
<comment type="caution">
    <text evidence="1">The sequence shown here is derived from an EMBL/GenBank/DDBJ whole genome shotgun (WGS) entry which is preliminary data.</text>
</comment>
<dbReference type="PATRIC" id="fig|1397.4.peg.2057"/>
<sequence length="117" mass="13678">MKKISYYYLDFVKILFSAVLLFAIFGTVNDTIIKLITGYSFPNVDFLKETQALTGLFILQYIGFALIYFVIYKNSLSFIGFTKDRERKKLSPMWTKYFILFGIGFILLFYIVLLIVS</sequence>
<reference evidence="1 2" key="1">
    <citation type="submission" date="2015-05" db="EMBL/GenBank/DDBJ databases">
        <title>Whole genome sequence and identification of bacterial endophytes from Costus igneus.</title>
        <authorList>
            <person name="Lee Y.P."/>
            <person name="Gan H.M."/>
            <person name="Eng W."/>
            <person name="Wheatley M.S."/>
            <person name="Caraballo A."/>
            <person name="Polter S."/>
            <person name="Savka M.A."/>
            <person name="Hudson A.O."/>
        </authorList>
    </citation>
    <scope>NUCLEOTIDE SEQUENCE [LARGE SCALE GENOMIC DNA]</scope>
    <source>
        <strain evidence="1 2">RIT379</strain>
    </source>
</reference>
<gene>
    <name evidence="1" type="ORF">ABW02_03855</name>
</gene>
<dbReference type="OrthoDB" id="2940947at2"/>
<evidence type="ECO:0000313" key="1">
    <source>
        <dbReference type="EMBL" id="KLV28027.1"/>
    </source>
</evidence>
<dbReference type="AlphaFoldDB" id="A0A0J1IPZ7"/>
<accession>A0A0J1IPZ7</accession>
<keyword evidence="2" id="KW-1185">Reference proteome</keyword>